<dbReference type="Pfam" id="PF17136">
    <property type="entry name" value="ribosomal_L24"/>
    <property type="match status" value="1"/>
</dbReference>
<dbReference type="InterPro" id="IPR014722">
    <property type="entry name" value="Rib_uL2_dom2"/>
</dbReference>
<dbReference type="AlphaFoldDB" id="A0A177WGG9"/>
<name>A0A177WGG9_BATDL</name>
<dbReference type="NCBIfam" id="TIGR01079">
    <property type="entry name" value="rplX_bact"/>
    <property type="match status" value="1"/>
</dbReference>
<dbReference type="GO" id="GO:0006412">
    <property type="term" value="P:translation"/>
    <property type="evidence" value="ECO:0007669"/>
    <property type="project" value="InterPro"/>
</dbReference>
<reference evidence="5 6" key="1">
    <citation type="submission" date="2006-10" db="EMBL/GenBank/DDBJ databases">
        <title>The Genome Sequence of Batrachochytrium dendrobatidis JEL423.</title>
        <authorList>
            <consortium name="The Broad Institute Genome Sequencing Platform"/>
            <person name="Birren B."/>
            <person name="Lander E."/>
            <person name="Galagan J."/>
            <person name="Cuomo C."/>
            <person name="Devon K."/>
            <person name="Jaffe D."/>
            <person name="Butler J."/>
            <person name="Alvarez P."/>
            <person name="Gnerre S."/>
            <person name="Grabherr M."/>
            <person name="Kleber M."/>
            <person name="Mauceli E."/>
            <person name="Brockman W."/>
            <person name="Young S."/>
            <person name="LaButti K."/>
            <person name="Sykes S."/>
            <person name="DeCaprio D."/>
            <person name="Crawford M."/>
            <person name="Koehrsen M."/>
            <person name="Engels R."/>
            <person name="Montgomery P."/>
            <person name="Pearson M."/>
            <person name="Howarth C."/>
            <person name="Larson L."/>
            <person name="White J."/>
            <person name="O'Leary S."/>
            <person name="Kodira C."/>
            <person name="Zeng Q."/>
            <person name="Yandava C."/>
            <person name="Alvarado L."/>
            <person name="Longcore J."/>
            <person name="James T."/>
        </authorList>
    </citation>
    <scope>NUCLEOTIDE SEQUENCE [LARGE SCALE GENOMIC DNA]</scope>
    <source>
        <strain evidence="5 6">JEL423</strain>
    </source>
</reference>
<comment type="similarity">
    <text evidence="1">Belongs to the universal ribosomal protein uL24 family.</text>
</comment>
<keyword evidence="2 5" id="KW-0689">Ribosomal protein</keyword>
<dbReference type="VEuPathDB" id="FungiDB:BDEG_23082"/>
<dbReference type="InterPro" id="IPR008991">
    <property type="entry name" value="Translation_prot_SH3-like_sf"/>
</dbReference>
<dbReference type="InterPro" id="IPR041988">
    <property type="entry name" value="Ribosomal_uL24_KOW"/>
</dbReference>
<accession>A0A177WGG9</accession>
<protein>
    <submittedName>
        <fullName evidence="5">Ribosomal protein L24</fullName>
    </submittedName>
</protein>
<dbReference type="CDD" id="cd06089">
    <property type="entry name" value="KOW_RPL26"/>
    <property type="match status" value="1"/>
</dbReference>
<organism evidence="5 6">
    <name type="scientific">Batrachochytrium dendrobatidis (strain JEL423)</name>
    <dbReference type="NCBI Taxonomy" id="403673"/>
    <lineage>
        <taxon>Eukaryota</taxon>
        <taxon>Fungi</taxon>
        <taxon>Fungi incertae sedis</taxon>
        <taxon>Chytridiomycota</taxon>
        <taxon>Chytridiomycota incertae sedis</taxon>
        <taxon>Chytridiomycetes</taxon>
        <taxon>Rhizophydiales</taxon>
        <taxon>Rhizophydiales incertae sedis</taxon>
        <taxon>Batrachochytrium</taxon>
    </lineage>
</organism>
<evidence type="ECO:0000256" key="1">
    <source>
        <dbReference type="ARBA" id="ARBA00010618"/>
    </source>
</evidence>
<sequence>MPPKFRGANFLKPKQPNIHPRNQLKEWHLFKGDMVQIVGGEKDVGKQGKVLEVIKQLNSVIVEDCKLGVKHVKPNPFYPKGGRIHKEMPIHYTQVQLVDPTISRPTETKLFWEYDHLKHRKVQRRLSLATDTVIPVPEPENPFKKLEANHHSLAEGALDTKPAIVSQVTWTPDITQCPFPPPFMNELERMRRKNREAQAL</sequence>
<dbReference type="SUPFAM" id="SSF50104">
    <property type="entry name" value="Translation proteins SH3-like domain"/>
    <property type="match status" value="1"/>
</dbReference>
<evidence type="ECO:0000313" key="5">
    <source>
        <dbReference type="EMBL" id="OAJ39219.1"/>
    </source>
</evidence>
<dbReference type="GO" id="GO:0003723">
    <property type="term" value="F:RNA binding"/>
    <property type="evidence" value="ECO:0007669"/>
    <property type="project" value="InterPro"/>
</dbReference>
<dbReference type="GO" id="GO:0003735">
    <property type="term" value="F:structural constituent of ribosome"/>
    <property type="evidence" value="ECO:0007669"/>
    <property type="project" value="InterPro"/>
</dbReference>
<dbReference type="PANTHER" id="PTHR12903">
    <property type="entry name" value="MITOCHONDRIAL RIBOSOMAL PROTEIN L24"/>
    <property type="match status" value="1"/>
</dbReference>
<dbReference type="Gene3D" id="2.30.30.30">
    <property type="match status" value="1"/>
</dbReference>
<dbReference type="GO" id="GO:0005840">
    <property type="term" value="C:ribosome"/>
    <property type="evidence" value="ECO:0007669"/>
    <property type="project" value="UniProtKB-KW"/>
</dbReference>
<dbReference type="eggNOG" id="KOG1708">
    <property type="taxonomic scope" value="Eukaryota"/>
</dbReference>
<dbReference type="Proteomes" id="UP000077115">
    <property type="component" value="Unassembled WGS sequence"/>
</dbReference>
<dbReference type="EMBL" id="DS022302">
    <property type="protein sequence ID" value="OAJ39219.1"/>
    <property type="molecule type" value="Genomic_DNA"/>
</dbReference>
<evidence type="ECO:0000256" key="2">
    <source>
        <dbReference type="ARBA" id="ARBA00022980"/>
    </source>
</evidence>
<reference evidence="5 6" key="2">
    <citation type="submission" date="2016-05" db="EMBL/GenBank/DDBJ databases">
        <title>Lineage-specific infection strategies underlie the spectrum of fungal disease in amphibians.</title>
        <authorList>
            <person name="Cuomo C.A."/>
            <person name="Farrer R.A."/>
            <person name="James T."/>
            <person name="Longcore J."/>
            <person name="Birren B."/>
        </authorList>
    </citation>
    <scope>NUCLEOTIDE SEQUENCE [LARGE SCALE GENOMIC DNA]</scope>
    <source>
        <strain evidence="5 6">JEL423</strain>
    </source>
</reference>
<evidence type="ECO:0000256" key="3">
    <source>
        <dbReference type="ARBA" id="ARBA00023274"/>
    </source>
</evidence>
<evidence type="ECO:0000313" key="6">
    <source>
        <dbReference type="Proteomes" id="UP000077115"/>
    </source>
</evidence>
<proteinExistence type="inferred from homology"/>
<evidence type="ECO:0000259" key="4">
    <source>
        <dbReference type="Pfam" id="PF17136"/>
    </source>
</evidence>
<dbReference type="GO" id="GO:1990904">
    <property type="term" value="C:ribonucleoprotein complex"/>
    <property type="evidence" value="ECO:0007669"/>
    <property type="project" value="UniProtKB-KW"/>
</dbReference>
<gene>
    <name evidence="5" type="ORF">BDEG_23082</name>
</gene>
<dbReference type="OrthoDB" id="359154at2759"/>
<dbReference type="HAMAP" id="MF_01326_B">
    <property type="entry name" value="Ribosomal_uL24_B"/>
    <property type="match status" value="1"/>
</dbReference>
<dbReference type="STRING" id="403673.A0A177WGG9"/>
<dbReference type="InterPro" id="IPR003256">
    <property type="entry name" value="Ribosomal_uL24"/>
</dbReference>
<feature type="domain" description="Large ribosomal subunit protein uL24 C-terminal" evidence="4">
    <location>
        <begin position="69"/>
        <end position="110"/>
    </location>
</feature>
<dbReference type="InterPro" id="IPR057264">
    <property type="entry name" value="Ribosomal_uL24_C"/>
</dbReference>
<keyword evidence="3" id="KW-0687">Ribonucleoprotein</keyword>